<sequence>MQSGFLADLVRPGGVSPYGQAFYAVAGPEARGQRSQRVKTVLAVRQADPEITFFYIPDHQAFGSSASPCLHEFSYRIVSEDAETEAAYHRALAAAGEACDSIDLQAGDALLIDNTRCNHARTAFEAQQDGTDRWLLKTFVSRGGWRRSDSSASLEWPSFLAKP</sequence>
<dbReference type="AlphaFoldDB" id="A0A812RV40"/>
<dbReference type="InterPro" id="IPR003819">
    <property type="entry name" value="TauD/TfdA-like"/>
</dbReference>
<gene>
    <name evidence="3" type="primary">cs1</name>
    <name evidence="3" type="ORF">SNAT2548_LOCUS24931</name>
</gene>
<dbReference type="SUPFAM" id="SSF51197">
    <property type="entry name" value="Clavaminate synthase-like"/>
    <property type="match status" value="1"/>
</dbReference>
<dbReference type="Pfam" id="PF02668">
    <property type="entry name" value="TauD"/>
    <property type="match status" value="1"/>
</dbReference>
<keyword evidence="4" id="KW-1185">Reference proteome</keyword>
<keyword evidence="1" id="KW-0560">Oxidoreductase</keyword>
<dbReference type="Gene3D" id="3.60.130.10">
    <property type="entry name" value="Clavaminate synthase-like"/>
    <property type="match status" value="1"/>
</dbReference>
<feature type="domain" description="TauD/TfdA-like" evidence="2">
    <location>
        <begin position="70"/>
        <end position="137"/>
    </location>
</feature>
<protein>
    <submittedName>
        <fullName evidence="3">Cs1 protein</fullName>
    </submittedName>
</protein>
<organism evidence="3 4">
    <name type="scientific">Symbiodinium natans</name>
    <dbReference type="NCBI Taxonomy" id="878477"/>
    <lineage>
        <taxon>Eukaryota</taxon>
        <taxon>Sar</taxon>
        <taxon>Alveolata</taxon>
        <taxon>Dinophyceae</taxon>
        <taxon>Suessiales</taxon>
        <taxon>Symbiodiniaceae</taxon>
        <taxon>Symbiodinium</taxon>
    </lineage>
</organism>
<dbReference type="GO" id="GO:0016491">
    <property type="term" value="F:oxidoreductase activity"/>
    <property type="evidence" value="ECO:0007669"/>
    <property type="project" value="UniProtKB-KW"/>
</dbReference>
<dbReference type="Proteomes" id="UP000604046">
    <property type="component" value="Unassembled WGS sequence"/>
</dbReference>
<dbReference type="OrthoDB" id="406634at2759"/>
<dbReference type="EMBL" id="CAJNDS010002374">
    <property type="protein sequence ID" value="CAE7453991.1"/>
    <property type="molecule type" value="Genomic_DNA"/>
</dbReference>
<evidence type="ECO:0000313" key="4">
    <source>
        <dbReference type="Proteomes" id="UP000604046"/>
    </source>
</evidence>
<accession>A0A812RV40</accession>
<reference evidence="3" key="1">
    <citation type="submission" date="2021-02" db="EMBL/GenBank/DDBJ databases">
        <authorList>
            <person name="Dougan E. K."/>
            <person name="Rhodes N."/>
            <person name="Thang M."/>
            <person name="Chan C."/>
        </authorList>
    </citation>
    <scope>NUCLEOTIDE SEQUENCE</scope>
</reference>
<dbReference type="InterPro" id="IPR042098">
    <property type="entry name" value="TauD-like_sf"/>
</dbReference>
<name>A0A812RV40_9DINO</name>
<evidence type="ECO:0000256" key="1">
    <source>
        <dbReference type="ARBA" id="ARBA00023002"/>
    </source>
</evidence>
<evidence type="ECO:0000259" key="2">
    <source>
        <dbReference type="Pfam" id="PF02668"/>
    </source>
</evidence>
<evidence type="ECO:0000313" key="3">
    <source>
        <dbReference type="EMBL" id="CAE7453991.1"/>
    </source>
</evidence>
<comment type="caution">
    <text evidence="3">The sequence shown here is derived from an EMBL/GenBank/DDBJ whole genome shotgun (WGS) entry which is preliminary data.</text>
</comment>
<proteinExistence type="predicted"/>